<proteinExistence type="predicted"/>
<dbReference type="Proteomes" id="UP001258017">
    <property type="component" value="Unassembled WGS sequence"/>
</dbReference>
<comment type="caution">
    <text evidence="3">The sequence shown here is derived from an EMBL/GenBank/DDBJ whole genome shotgun (WGS) entry which is preliminary data.</text>
</comment>
<dbReference type="AlphaFoldDB" id="A0AAD9RKD8"/>
<gene>
    <name evidence="3" type="ORF">KPH14_005905</name>
</gene>
<keyword evidence="4" id="KW-1185">Reference proteome</keyword>
<dbReference type="PANTHER" id="PTHR44927">
    <property type="entry name" value="FK506-BINDING PROTEIN 15"/>
    <property type="match status" value="1"/>
</dbReference>
<feature type="coiled-coil region" evidence="1">
    <location>
        <begin position="531"/>
        <end position="614"/>
    </location>
</feature>
<name>A0AAD9RKD8_9HYME</name>
<accession>A0AAD9RKD8</accession>
<feature type="region of interest" description="Disordered" evidence="2">
    <location>
        <begin position="310"/>
        <end position="342"/>
    </location>
</feature>
<reference evidence="3" key="2">
    <citation type="journal article" date="2023" name="Commun. Biol.">
        <title>Intrasexual cuticular hydrocarbon dimorphism in a wasp sheds light on hydrocarbon biosynthesis genes in Hymenoptera.</title>
        <authorList>
            <person name="Moris V.C."/>
            <person name="Podsiadlowski L."/>
            <person name="Martin S."/>
            <person name="Oeyen J.P."/>
            <person name="Donath A."/>
            <person name="Petersen M."/>
            <person name="Wilbrandt J."/>
            <person name="Misof B."/>
            <person name="Liedtke D."/>
            <person name="Thamm M."/>
            <person name="Scheiner R."/>
            <person name="Schmitt T."/>
            <person name="Niehuis O."/>
        </authorList>
    </citation>
    <scope>NUCLEOTIDE SEQUENCE</scope>
    <source>
        <strain evidence="3">GBR_01_08_01A</strain>
    </source>
</reference>
<evidence type="ECO:0000313" key="3">
    <source>
        <dbReference type="EMBL" id="KAK2580823.1"/>
    </source>
</evidence>
<keyword evidence="1" id="KW-0175">Coiled coil</keyword>
<reference evidence="3" key="1">
    <citation type="submission" date="2021-08" db="EMBL/GenBank/DDBJ databases">
        <authorList>
            <person name="Misof B."/>
            <person name="Oliver O."/>
            <person name="Podsiadlowski L."/>
            <person name="Donath A."/>
            <person name="Peters R."/>
            <person name="Mayer C."/>
            <person name="Rust J."/>
            <person name="Gunkel S."/>
            <person name="Lesny P."/>
            <person name="Martin S."/>
            <person name="Oeyen J.P."/>
            <person name="Petersen M."/>
            <person name="Panagiotis P."/>
            <person name="Wilbrandt J."/>
            <person name="Tanja T."/>
        </authorList>
    </citation>
    <scope>NUCLEOTIDE SEQUENCE</scope>
    <source>
        <strain evidence="3">GBR_01_08_01A</strain>
        <tissue evidence="3">Thorax + abdomen</tissue>
    </source>
</reference>
<organism evidence="3 4">
    <name type="scientific">Odynerus spinipes</name>
    <dbReference type="NCBI Taxonomy" id="1348599"/>
    <lineage>
        <taxon>Eukaryota</taxon>
        <taxon>Metazoa</taxon>
        <taxon>Ecdysozoa</taxon>
        <taxon>Arthropoda</taxon>
        <taxon>Hexapoda</taxon>
        <taxon>Insecta</taxon>
        <taxon>Pterygota</taxon>
        <taxon>Neoptera</taxon>
        <taxon>Endopterygota</taxon>
        <taxon>Hymenoptera</taxon>
        <taxon>Apocrita</taxon>
        <taxon>Aculeata</taxon>
        <taxon>Vespoidea</taxon>
        <taxon>Vespidae</taxon>
        <taxon>Eumeninae</taxon>
        <taxon>Odynerus</taxon>
    </lineage>
</organism>
<dbReference type="EMBL" id="JAIFRP010000045">
    <property type="protein sequence ID" value="KAK2580823.1"/>
    <property type="molecule type" value="Genomic_DNA"/>
</dbReference>
<evidence type="ECO:0000256" key="2">
    <source>
        <dbReference type="SAM" id="MobiDB-lite"/>
    </source>
</evidence>
<dbReference type="PANTHER" id="PTHR44927:SF1">
    <property type="entry name" value="FK506-BINDING PROTEIN 15"/>
    <property type="match status" value="1"/>
</dbReference>
<protein>
    <recommendedName>
        <fullName evidence="5">FK506-binding protein 15</fullName>
    </recommendedName>
</protein>
<evidence type="ECO:0000256" key="1">
    <source>
        <dbReference type="SAM" id="Coils"/>
    </source>
</evidence>
<evidence type="ECO:0000313" key="4">
    <source>
        <dbReference type="Proteomes" id="UP001258017"/>
    </source>
</evidence>
<sequence>MTGLVDDQLPNIEKIFANDDEDFIPGSGSNLAAIFGYRTKDQDIPNIIKPTGQKKPSNKQDSSLTQSLVKTEVIAAKAIHAYKLQNGQYTSIGKLGIALTGNVSARLYQIILYKTKQEYVSIVTVTREFTYTVQTNNYSTYYDNNNENWSILFESNDACIEFAREIGLARYFSKLEKIEDVIYQDLTATAKDNVAKEGSSVSIKYYISTDIVQPYKISSISFQTMIVNISMDDNWEKTLIGTSKGLRRILILPSSKQISLGPGFPKDKDIMMEIEVINIQELEETYSLSKPVVTGKASLLSRMAKMGQSILPKIPASTTTDSEDTEDDSPQKSPRHKKLESLGVSLQKKQVAQEISDNAIQSTCKVVESKNDVPSTNPVVPKPLIPASALSPAWPPSQLQPNYMTLNGQMYSLPQPISQAVPTVMDPNLNMLLSETRMANAELRMGMSKITDNVQRVLDKLHALELQNASSTKDTSMEDTLKLLLTMNMSQSGVRDMELLKKTDVGKDACCEHLSELSRVKKEITDLGNEIKYLKESLAKSMESVKTLEEEKLSLLRVNKDLQDKIQNLDVSLSNANDQLHTKLTDLEKLKVSQNEYEKENTELKDKISKITADCAVIGIDVESSKQKDKENKDKEIKHIMNKTYLTLMESFTNESYSSDYIKSVIASTIKNITLQVLQETSEKNENRIYSYAWCIK</sequence>
<evidence type="ECO:0008006" key="5">
    <source>
        <dbReference type="Google" id="ProtNLM"/>
    </source>
</evidence>